<dbReference type="EMBL" id="BSXT01002441">
    <property type="protein sequence ID" value="GMF48967.1"/>
    <property type="molecule type" value="Genomic_DNA"/>
</dbReference>
<reference evidence="2" key="1">
    <citation type="submission" date="2023-04" db="EMBL/GenBank/DDBJ databases">
        <title>Phytophthora fragariaefolia NBRC 109709.</title>
        <authorList>
            <person name="Ichikawa N."/>
            <person name="Sato H."/>
            <person name="Tonouchi N."/>
        </authorList>
    </citation>
    <scope>NUCLEOTIDE SEQUENCE</scope>
    <source>
        <strain evidence="2">NBRC 109709</strain>
    </source>
</reference>
<feature type="region of interest" description="Disordered" evidence="1">
    <location>
        <begin position="1"/>
        <end position="22"/>
    </location>
</feature>
<evidence type="ECO:0000256" key="1">
    <source>
        <dbReference type="SAM" id="MobiDB-lite"/>
    </source>
</evidence>
<dbReference type="Proteomes" id="UP001165121">
    <property type="component" value="Unassembled WGS sequence"/>
</dbReference>
<sequence>MTASPQRRFPAPHRSHHSCVSEPPPGHQHICLQMANVTKLSFHRLGGTPLNFNWTQSVLQCWTTWGTAGLAETSEARSLIPLSCQSWWRRVRQFRVVTQLTGHLLDLKIERTSSQPSLMRPGVNEFNCDLILALIIEDAVNRLVPSPSTSAESVGHTPSALSD</sequence>
<dbReference type="AlphaFoldDB" id="A0A9W6Y093"/>
<protein>
    <submittedName>
        <fullName evidence="2">Unnamed protein product</fullName>
    </submittedName>
</protein>
<organism evidence="2 3">
    <name type="scientific">Phytophthora fragariaefolia</name>
    <dbReference type="NCBI Taxonomy" id="1490495"/>
    <lineage>
        <taxon>Eukaryota</taxon>
        <taxon>Sar</taxon>
        <taxon>Stramenopiles</taxon>
        <taxon>Oomycota</taxon>
        <taxon>Peronosporomycetes</taxon>
        <taxon>Peronosporales</taxon>
        <taxon>Peronosporaceae</taxon>
        <taxon>Phytophthora</taxon>
    </lineage>
</organism>
<keyword evidence="3" id="KW-1185">Reference proteome</keyword>
<evidence type="ECO:0000313" key="2">
    <source>
        <dbReference type="EMBL" id="GMF48967.1"/>
    </source>
</evidence>
<gene>
    <name evidence="2" type="ORF">Pfra01_001915700</name>
</gene>
<proteinExistence type="predicted"/>
<accession>A0A9W6Y093</accession>
<name>A0A9W6Y093_9STRA</name>
<comment type="caution">
    <text evidence="2">The sequence shown here is derived from an EMBL/GenBank/DDBJ whole genome shotgun (WGS) entry which is preliminary data.</text>
</comment>
<evidence type="ECO:0000313" key="3">
    <source>
        <dbReference type="Proteomes" id="UP001165121"/>
    </source>
</evidence>